<feature type="compositionally biased region" description="Low complexity" evidence="1">
    <location>
        <begin position="90"/>
        <end position="101"/>
    </location>
</feature>
<feature type="compositionally biased region" description="Basic residues" evidence="1">
    <location>
        <begin position="42"/>
        <end position="54"/>
    </location>
</feature>
<protein>
    <submittedName>
        <fullName evidence="2">Tryptophan-associated membrane protein</fullName>
    </submittedName>
</protein>
<feature type="region of interest" description="Disordered" evidence="1">
    <location>
        <begin position="1"/>
        <end position="195"/>
    </location>
</feature>
<feature type="compositionally biased region" description="Basic residues" evidence="1">
    <location>
        <begin position="1"/>
        <end position="21"/>
    </location>
</feature>
<reference evidence="2" key="1">
    <citation type="submission" date="2020-02" db="EMBL/GenBank/DDBJ databases">
        <authorList>
            <person name="Meier V. D."/>
        </authorList>
    </citation>
    <scope>NUCLEOTIDE SEQUENCE</scope>
    <source>
        <strain evidence="2">AVDCRST_MAG57</strain>
    </source>
</reference>
<feature type="non-terminal residue" evidence="2">
    <location>
        <position position="195"/>
    </location>
</feature>
<accession>A0A6J4J2F7</accession>
<name>A0A6J4J2F7_9ACTN</name>
<evidence type="ECO:0000313" key="2">
    <source>
        <dbReference type="EMBL" id="CAA9266399.1"/>
    </source>
</evidence>
<proteinExistence type="predicted"/>
<gene>
    <name evidence="2" type="ORF">AVDCRST_MAG57-2873</name>
</gene>
<dbReference type="EMBL" id="CADCTI010000240">
    <property type="protein sequence ID" value="CAA9266399.1"/>
    <property type="molecule type" value="Genomic_DNA"/>
</dbReference>
<evidence type="ECO:0000256" key="1">
    <source>
        <dbReference type="SAM" id="MobiDB-lite"/>
    </source>
</evidence>
<organism evidence="2">
    <name type="scientific">uncultured Blastococcus sp</name>
    <dbReference type="NCBI Taxonomy" id="217144"/>
    <lineage>
        <taxon>Bacteria</taxon>
        <taxon>Bacillati</taxon>
        <taxon>Actinomycetota</taxon>
        <taxon>Actinomycetes</taxon>
        <taxon>Geodermatophilales</taxon>
        <taxon>Geodermatophilaceae</taxon>
        <taxon>Blastococcus</taxon>
        <taxon>environmental samples</taxon>
    </lineage>
</organism>
<feature type="compositionally biased region" description="Basic residues" evidence="1">
    <location>
        <begin position="121"/>
        <end position="145"/>
    </location>
</feature>
<dbReference type="AlphaFoldDB" id="A0A6J4J2F7"/>
<sequence>EGPSRTHRRGRRGGCRRGAGARRREPDLGRGDGGASRAAAPGRRRALRRRRRTARPGDRPGAARRCRGAAGRTAHREGRRRPAPRGCGWGARVVGDAGARRWAGRRGRPAPGNGPVGGRGDRRRRRDVARAGRRRGSAGRRRGAARRPPQPLVARDGTALRARDGPRTGRPAADRGGPCAVGVEGPGPGRGSHGV</sequence>
<feature type="compositionally biased region" description="Gly residues" evidence="1">
    <location>
        <begin position="184"/>
        <end position="195"/>
    </location>
</feature>
<feature type="non-terminal residue" evidence="2">
    <location>
        <position position="1"/>
    </location>
</feature>